<reference evidence="2 3" key="1">
    <citation type="submission" date="2023-09" db="EMBL/GenBank/DDBJ databases">
        <authorList>
            <person name="Wang M."/>
        </authorList>
    </citation>
    <scope>NUCLEOTIDE SEQUENCE [LARGE SCALE GENOMIC DNA]</scope>
    <source>
        <strain evidence="2">GT-2023</strain>
        <tissue evidence="2">Liver</tissue>
    </source>
</reference>
<feature type="compositionally biased region" description="Basic and acidic residues" evidence="1">
    <location>
        <begin position="9"/>
        <end position="18"/>
    </location>
</feature>
<evidence type="ECO:0000313" key="2">
    <source>
        <dbReference type="EMBL" id="KAL1270838.1"/>
    </source>
</evidence>
<evidence type="ECO:0000313" key="3">
    <source>
        <dbReference type="Proteomes" id="UP001558613"/>
    </source>
</evidence>
<dbReference type="PANTHER" id="PTHR45913">
    <property type="entry name" value="EPM2A-INTERACTING PROTEIN 1"/>
    <property type="match status" value="1"/>
</dbReference>
<proteinExistence type="predicted"/>
<feature type="compositionally biased region" description="Basic and acidic residues" evidence="1">
    <location>
        <begin position="30"/>
        <end position="39"/>
    </location>
</feature>
<feature type="region of interest" description="Disordered" evidence="1">
    <location>
        <begin position="1"/>
        <end position="39"/>
    </location>
</feature>
<dbReference type="Proteomes" id="UP001558613">
    <property type="component" value="Unassembled WGS sequence"/>
</dbReference>
<comment type="caution">
    <text evidence="2">The sequence shown here is derived from an EMBL/GenBank/DDBJ whole genome shotgun (WGS) entry which is preliminary data.</text>
</comment>
<accession>A0ABR3N1S9</accession>
<keyword evidence="3" id="KW-1185">Reference proteome</keyword>
<gene>
    <name evidence="2" type="ORF">QQF64_029854</name>
</gene>
<evidence type="ECO:0000256" key="1">
    <source>
        <dbReference type="SAM" id="MobiDB-lite"/>
    </source>
</evidence>
<evidence type="ECO:0008006" key="4">
    <source>
        <dbReference type="Google" id="ProtNLM"/>
    </source>
</evidence>
<sequence>MEMYSGLEYMEKSDRTDNERDEEAQMGTEKSSRDVLMKRNRPTLESEKMSRKLEELQMKKKNIHSYSGLGASKNAQSASYLASCRIAKRGMPHTIGENLCLPVAKDIVNCMLGEKPAKTLDKIPLSDNTVARRIDSISADILSQLISRIKNSEFFSLQVDESTDVANLSNLLVYVRYLFENTVHEDFLFCCPLATHSTGEDIFNLMDSFFRVNEIDWALCVGICTDGAKSMMGRHKGAVALIRKVAPSVSCT</sequence>
<dbReference type="EMBL" id="JAYMGO010000007">
    <property type="protein sequence ID" value="KAL1270838.1"/>
    <property type="molecule type" value="Genomic_DNA"/>
</dbReference>
<name>A0ABR3N1S9_9TELE</name>
<protein>
    <recommendedName>
        <fullName evidence="4">Zinc finger BED domain-containing protein 5</fullName>
    </recommendedName>
</protein>
<organism evidence="2 3">
    <name type="scientific">Cirrhinus molitorella</name>
    <name type="common">mud carp</name>
    <dbReference type="NCBI Taxonomy" id="172907"/>
    <lineage>
        <taxon>Eukaryota</taxon>
        <taxon>Metazoa</taxon>
        <taxon>Chordata</taxon>
        <taxon>Craniata</taxon>
        <taxon>Vertebrata</taxon>
        <taxon>Euteleostomi</taxon>
        <taxon>Actinopterygii</taxon>
        <taxon>Neopterygii</taxon>
        <taxon>Teleostei</taxon>
        <taxon>Ostariophysi</taxon>
        <taxon>Cypriniformes</taxon>
        <taxon>Cyprinidae</taxon>
        <taxon>Labeoninae</taxon>
        <taxon>Labeonini</taxon>
        <taxon>Cirrhinus</taxon>
    </lineage>
</organism>
<dbReference type="PANTHER" id="PTHR45913:SF19">
    <property type="entry name" value="LOW QUALITY PROTEIN: ZINC FINGER BED DOMAIN-CONTAINING PROTEIN 5-LIKE"/>
    <property type="match status" value="1"/>
</dbReference>